<protein>
    <submittedName>
        <fullName evidence="2">Uncharacterized protein</fullName>
    </submittedName>
</protein>
<proteinExistence type="predicted"/>
<reference evidence="2" key="1">
    <citation type="submission" date="2021-07" db="EMBL/GenBank/DDBJ databases">
        <authorList>
            <person name="Wang J."/>
            <person name="Yang M."/>
        </authorList>
    </citation>
    <scope>NUCLEOTIDE SEQUENCE</scope>
</reference>
<dbReference type="GeneID" id="77923833"/>
<dbReference type="Proteomes" id="UP000828797">
    <property type="component" value="Segment"/>
</dbReference>
<name>A0AAE7WVA5_9CAUD</name>
<accession>A0AAE7WVA5</accession>
<dbReference type="EMBL" id="MZ592920">
    <property type="protein sequence ID" value="QYW05806.1"/>
    <property type="molecule type" value="Genomic_DNA"/>
</dbReference>
<evidence type="ECO:0000256" key="1">
    <source>
        <dbReference type="SAM" id="MobiDB-lite"/>
    </source>
</evidence>
<dbReference type="KEGG" id="vg:77923833"/>
<evidence type="ECO:0000313" key="2">
    <source>
        <dbReference type="EMBL" id="QYW05806.1"/>
    </source>
</evidence>
<dbReference type="RefSeq" id="YP_010648394.1">
    <property type="nucleotide sequence ID" value="NC_070758.1"/>
</dbReference>
<feature type="region of interest" description="Disordered" evidence="1">
    <location>
        <begin position="1"/>
        <end position="22"/>
    </location>
</feature>
<feature type="region of interest" description="Disordered" evidence="1">
    <location>
        <begin position="38"/>
        <end position="70"/>
    </location>
</feature>
<organism evidence="2 3">
    <name type="scientific">Vibrio phage vB_VpaP_G1</name>
    <dbReference type="NCBI Taxonomy" id="2862773"/>
    <lineage>
        <taxon>Viruses</taxon>
        <taxon>Duplodnaviria</taxon>
        <taxon>Heunggongvirae</taxon>
        <taxon>Uroviricota</taxon>
        <taxon>Caudoviricetes</taxon>
        <taxon>Autographivirales</taxon>
        <taxon>Youngvirus</taxon>
        <taxon>Youngvirus G1</taxon>
    </lineage>
</organism>
<sequence>MSGTGTALVHPSTAKLPPDAQAKGVYHYTSPEELAARNAAPSALADENMQSLDVGTSKPKAARKPKPVATPIGNVKGAIATLFDSIYSDKEKEKFAVDVLKDLGWEIDL</sequence>
<keyword evidence="3" id="KW-1185">Reference proteome</keyword>
<evidence type="ECO:0000313" key="3">
    <source>
        <dbReference type="Proteomes" id="UP000828797"/>
    </source>
</evidence>